<evidence type="ECO:0000313" key="3">
    <source>
        <dbReference type="Proteomes" id="UP000199071"/>
    </source>
</evidence>
<sequence>MCLTPLNTGEGSIPMASDLGRTILLMPDDETRPESPAHLRAAAYLPISVALFGVAVILLGGLSVTATEVVETPAIDPIATGSIVSTPAQ</sequence>
<accession>A0A1G6AKL2</accession>
<keyword evidence="1" id="KW-1133">Transmembrane helix</keyword>
<dbReference type="AlphaFoldDB" id="A0A1G6AKL2"/>
<organism evidence="2 3">
    <name type="scientific">Bauldia litoralis</name>
    <dbReference type="NCBI Taxonomy" id="665467"/>
    <lineage>
        <taxon>Bacteria</taxon>
        <taxon>Pseudomonadati</taxon>
        <taxon>Pseudomonadota</taxon>
        <taxon>Alphaproteobacteria</taxon>
        <taxon>Hyphomicrobiales</taxon>
        <taxon>Kaistiaceae</taxon>
        <taxon>Bauldia</taxon>
    </lineage>
</organism>
<proteinExistence type="predicted"/>
<keyword evidence="1" id="KW-0472">Membrane</keyword>
<evidence type="ECO:0000256" key="1">
    <source>
        <dbReference type="SAM" id="Phobius"/>
    </source>
</evidence>
<reference evidence="2 3" key="1">
    <citation type="submission" date="2016-10" db="EMBL/GenBank/DDBJ databases">
        <authorList>
            <person name="de Groot N.N."/>
        </authorList>
    </citation>
    <scope>NUCLEOTIDE SEQUENCE [LARGE SCALE GENOMIC DNA]</scope>
    <source>
        <strain evidence="2 3">ATCC 35022</strain>
    </source>
</reference>
<dbReference type="STRING" id="665467.SAMN02982931_00778"/>
<dbReference type="EMBL" id="FMXQ01000001">
    <property type="protein sequence ID" value="SDB08899.1"/>
    <property type="molecule type" value="Genomic_DNA"/>
</dbReference>
<evidence type="ECO:0000313" key="2">
    <source>
        <dbReference type="EMBL" id="SDB08899.1"/>
    </source>
</evidence>
<gene>
    <name evidence="2" type="ORF">SAMN02982931_00778</name>
</gene>
<dbReference type="Proteomes" id="UP000199071">
    <property type="component" value="Unassembled WGS sequence"/>
</dbReference>
<feature type="transmembrane region" description="Helical" evidence="1">
    <location>
        <begin position="41"/>
        <end position="62"/>
    </location>
</feature>
<keyword evidence="1" id="KW-0812">Transmembrane</keyword>
<protein>
    <submittedName>
        <fullName evidence="2">Uncharacterized protein</fullName>
    </submittedName>
</protein>
<keyword evidence="3" id="KW-1185">Reference proteome</keyword>
<name>A0A1G6AKL2_9HYPH</name>